<dbReference type="GO" id="GO:0046872">
    <property type="term" value="F:metal ion binding"/>
    <property type="evidence" value="ECO:0007669"/>
    <property type="project" value="InterPro"/>
</dbReference>
<dbReference type="GO" id="GO:0004527">
    <property type="term" value="F:exonuclease activity"/>
    <property type="evidence" value="ECO:0007669"/>
    <property type="project" value="UniProtKB-KW"/>
</dbReference>
<dbReference type="SUPFAM" id="SSF56281">
    <property type="entry name" value="Metallo-hydrolase/oxidoreductase"/>
    <property type="match status" value="1"/>
</dbReference>
<dbReference type="Gene3D" id="3.10.20.580">
    <property type="match status" value="1"/>
</dbReference>
<organism evidence="6 7">
    <name type="scientific">Thomasclavelia spiroformis</name>
    <dbReference type="NCBI Taxonomy" id="29348"/>
    <lineage>
        <taxon>Bacteria</taxon>
        <taxon>Bacillati</taxon>
        <taxon>Bacillota</taxon>
        <taxon>Erysipelotrichia</taxon>
        <taxon>Erysipelotrichales</taxon>
        <taxon>Coprobacillaceae</taxon>
        <taxon>Thomasclavelia</taxon>
    </lineage>
</organism>
<name>A0A3E5FQE6_9FIRM</name>
<evidence type="ECO:0000256" key="2">
    <source>
        <dbReference type="ARBA" id="ARBA00022722"/>
    </source>
</evidence>
<dbReference type="RefSeq" id="WP_039904177.1">
    <property type="nucleotide sequence ID" value="NZ_CABKNM010000006.1"/>
</dbReference>
<sequence>MRKDIVKILPLGGQAEMGKSMYCIEIKDKIFILDAGFRFPEINKLGIDIIIPSFDYLKENASRVVAIIITHGHDDVMGALPYLLEAVNAPIYAPALTADLIDQMLKRHKKHNNFKINYQLNRVKRNDSIEIEGVPVEFFPVTHSIPGSVGVALWTRDGYIVYCGEFIIDFGAPEGFRCDIQKMMEIGKKGVLALLCESSYSKNSGYTSPKHKLTDKIDNIFEDSEGRIIISSYAQNIFRTKEIVELTKKYNRKIVFYGRDKYDSTNSIVRIGQRLKKAVINIPKEIIAFSTDIGKKGIDDDLVVLLSGTPQRIYHDINDIIDGGDEYLKLNENDTFIVASPVVPGTEKIANRAINELYKTDSNIHVLKNKELTSMHASQEDVKVIIQIFNPTYFIPIKGEYQHFISNMEVAMSMQVLQENIPIIDNGEILTFKNGVLEDYRDTIEVEDVMIDGIGVGDVGDKVIDDRIQLSNDGVVVIGVTIDSKKREIIANTDVQSRGFVYLKDSEHIIKGVIDIAEKCVAQMKGDYTLEAIEVRQEIKDKASKYIAKETGKRPVILPIIIEV</sequence>
<keyword evidence="2" id="KW-0540">Nuclease</keyword>
<dbReference type="Pfam" id="PF22505">
    <property type="entry name" value="RNase_J_b_CASP"/>
    <property type="match status" value="1"/>
</dbReference>
<dbReference type="GO" id="GO:0003723">
    <property type="term" value="F:RNA binding"/>
    <property type="evidence" value="ECO:0007669"/>
    <property type="project" value="UniProtKB-KW"/>
</dbReference>
<dbReference type="Gene3D" id="3.60.15.10">
    <property type="entry name" value="Ribonuclease Z/Hydroxyacylglutathione hydrolase-like"/>
    <property type="match status" value="1"/>
</dbReference>
<dbReference type="NCBIfam" id="TIGR00649">
    <property type="entry name" value="MG423"/>
    <property type="match status" value="1"/>
</dbReference>
<dbReference type="PANTHER" id="PTHR43694">
    <property type="entry name" value="RIBONUCLEASE J"/>
    <property type="match status" value="1"/>
</dbReference>
<comment type="caution">
    <text evidence="6">The sequence shown here is derived from an EMBL/GenBank/DDBJ whole genome shotgun (WGS) entry which is preliminary data.</text>
</comment>
<dbReference type="EMBL" id="QSVF01000010">
    <property type="protein sequence ID" value="RGO10470.1"/>
    <property type="molecule type" value="Genomic_DNA"/>
</dbReference>
<dbReference type="Gene3D" id="3.40.50.10710">
    <property type="entry name" value="Metallo-hydrolase/oxidoreductase"/>
    <property type="match status" value="1"/>
</dbReference>
<dbReference type="InterPro" id="IPR055132">
    <property type="entry name" value="RNase_J_b_CASP"/>
</dbReference>
<evidence type="ECO:0000256" key="4">
    <source>
        <dbReference type="ARBA" id="ARBA00022884"/>
    </source>
</evidence>
<dbReference type="SMART" id="SM00849">
    <property type="entry name" value="Lactamase_B"/>
    <property type="match status" value="1"/>
</dbReference>
<gene>
    <name evidence="6" type="ORF">DXB31_05430</name>
</gene>
<dbReference type="Proteomes" id="UP000261087">
    <property type="component" value="Unassembled WGS sequence"/>
</dbReference>
<protein>
    <submittedName>
        <fullName evidence="6">RNase J family beta-CASP ribonuclease</fullName>
    </submittedName>
</protein>
<dbReference type="Pfam" id="PF00753">
    <property type="entry name" value="Lactamase_B"/>
    <property type="match status" value="1"/>
</dbReference>
<keyword evidence="3" id="KW-0378">Hydrolase</keyword>
<accession>A0A3E5FQE6</accession>
<dbReference type="InterPro" id="IPR036866">
    <property type="entry name" value="RibonucZ/Hydroxyglut_hydro"/>
</dbReference>
<evidence type="ECO:0000259" key="5">
    <source>
        <dbReference type="SMART" id="SM00849"/>
    </source>
</evidence>
<dbReference type="AlphaFoldDB" id="A0A3E5FQE6"/>
<dbReference type="Pfam" id="PF17770">
    <property type="entry name" value="RNase_J_C"/>
    <property type="match status" value="1"/>
</dbReference>
<evidence type="ECO:0000313" key="7">
    <source>
        <dbReference type="Proteomes" id="UP000261087"/>
    </source>
</evidence>
<evidence type="ECO:0000256" key="1">
    <source>
        <dbReference type="ARBA" id="ARBA00022490"/>
    </source>
</evidence>
<evidence type="ECO:0000313" key="6">
    <source>
        <dbReference type="EMBL" id="RGO10470.1"/>
    </source>
</evidence>
<dbReference type="PANTHER" id="PTHR43694:SF1">
    <property type="entry name" value="RIBONUCLEASE J"/>
    <property type="match status" value="1"/>
</dbReference>
<keyword evidence="3" id="KW-0269">Exonuclease</keyword>
<keyword evidence="1" id="KW-0963">Cytoplasm</keyword>
<dbReference type="InterPro" id="IPR004613">
    <property type="entry name" value="RNase_J"/>
</dbReference>
<dbReference type="InterPro" id="IPR042173">
    <property type="entry name" value="RNase_J_2"/>
</dbReference>
<dbReference type="GeneID" id="94017342"/>
<dbReference type="InterPro" id="IPR001279">
    <property type="entry name" value="Metallo-B-lactamas"/>
</dbReference>
<dbReference type="CDD" id="cd07714">
    <property type="entry name" value="RNaseJ_MBL-fold"/>
    <property type="match status" value="1"/>
</dbReference>
<proteinExistence type="predicted"/>
<reference evidence="6 7" key="1">
    <citation type="submission" date="2018-08" db="EMBL/GenBank/DDBJ databases">
        <title>A genome reference for cultivated species of the human gut microbiota.</title>
        <authorList>
            <person name="Zou Y."/>
            <person name="Xue W."/>
            <person name="Luo G."/>
        </authorList>
    </citation>
    <scope>NUCLEOTIDE SEQUENCE [LARGE SCALE GENOMIC DNA]</scope>
    <source>
        <strain evidence="6 7">OM02-6</strain>
    </source>
</reference>
<dbReference type="InterPro" id="IPR041636">
    <property type="entry name" value="RNase_J_C"/>
</dbReference>
<evidence type="ECO:0000256" key="3">
    <source>
        <dbReference type="ARBA" id="ARBA00022839"/>
    </source>
</evidence>
<feature type="domain" description="Metallo-beta-lactamase" evidence="5">
    <location>
        <begin position="18"/>
        <end position="211"/>
    </location>
</feature>
<keyword evidence="4" id="KW-0694">RNA-binding</keyword>